<reference evidence="9" key="1">
    <citation type="journal article" date="2020" name="J. Eukaryot. Microbiol.">
        <title>De novo Sequencing, Assembly and Annotation of the Transcriptome for the Free-Living Testate Amoeba Arcella intermedia.</title>
        <authorList>
            <person name="Ribeiro G.M."/>
            <person name="Porfirio-Sousa A.L."/>
            <person name="Maurer-Alcala X.X."/>
            <person name="Katz L.A."/>
            <person name="Lahr D.J.G."/>
        </authorList>
    </citation>
    <scope>NUCLEOTIDE SEQUENCE</scope>
</reference>
<dbReference type="InterPro" id="IPR000873">
    <property type="entry name" value="AMP-dep_synth/lig_dom"/>
</dbReference>
<sequence length="613" mass="68064">MSTSFAKYADSPCLGRRLLKDKTWGPYTWKTYREVRTTFENLGSGIRSLGLPPEKNRIGIYSSNRPEWAYTYLAALSQGFVSVPLYDTLAPNAITYVINHAELEIVASSNENLPKLLGAAPSCQSLKFIITWNPPAESDHDKAKQLGIRLFSLEDLLKQGSEHPVAPSPSGPDDMILLMYTSGTTGVPKGVMLRNSNFLATLASTSYSSYDLTPKDVHISYLPLAHIFEMLCLTGCLYFGSSVGFWRGDLLGLLEDMQALSPTVLVGVPRVYNRIHDKIRSQVQQSTTSRTLFTYAFNSKLAHYQATGEEKSPLWDRFVFSKLTALLGGRVRLIVSGSAPLSPEVQNFLRICFCCKVVQGYGLTESTALTTVSDVDDINVGHVGAPAVCVEIKLVDAPELNYYSSSRGKQQGEVCLRGASIFPGYFKMPKETADVIDRDGWFHTGDIGEWLPNGTLKIIDRKKNIFKLAQGEYVAAEYLDTVYSRCPFVQQSFIYGDSFKNYLVGIVVPNPEVLLPWAKQQGIKGDLPELCKNDTVRKAVFQGLIKEADKAKLKGFEKLKNVYLEPEVWTVDAGFLTPSLKTVRGALGKKYQAVIHNLYEEPRLDGHVSKPKL</sequence>
<dbReference type="InterPro" id="IPR020845">
    <property type="entry name" value="AMP-binding_CS"/>
</dbReference>
<dbReference type="PANTHER" id="PTHR43272">
    <property type="entry name" value="LONG-CHAIN-FATTY-ACID--COA LIGASE"/>
    <property type="match status" value="1"/>
</dbReference>
<proteinExistence type="inferred from homology"/>
<dbReference type="InterPro" id="IPR042099">
    <property type="entry name" value="ANL_N_sf"/>
</dbReference>
<dbReference type="Pfam" id="PF00501">
    <property type="entry name" value="AMP-binding"/>
    <property type="match status" value="1"/>
</dbReference>
<dbReference type="EC" id="6.2.1.3" evidence="6 7"/>
<name>A0A6B2KZY9_9EUKA</name>
<dbReference type="InterPro" id="IPR045311">
    <property type="entry name" value="LC-FACS_euk"/>
</dbReference>
<evidence type="ECO:0000256" key="1">
    <source>
        <dbReference type="ARBA" id="ARBA00006432"/>
    </source>
</evidence>
<accession>A0A6B2KZY9</accession>
<dbReference type="SUPFAM" id="SSF56801">
    <property type="entry name" value="Acetyl-CoA synthetase-like"/>
    <property type="match status" value="1"/>
</dbReference>
<dbReference type="EMBL" id="GIBP01001199">
    <property type="protein sequence ID" value="NDV30168.1"/>
    <property type="molecule type" value="Transcribed_RNA"/>
</dbReference>
<protein>
    <recommendedName>
        <fullName evidence="6 7">Long-chain-fatty-acid--CoA ligase</fullName>
        <ecNumber evidence="6 7">6.2.1.3</ecNumber>
    </recommendedName>
</protein>
<keyword evidence="4 7" id="KW-0276">Fatty acid metabolism</keyword>
<dbReference type="GO" id="GO:0004467">
    <property type="term" value="F:long-chain fatty acid-CoA ligase activity"/>
    <property type="evidence" value="ECO:0007669"/>
    <property type="project" value="UniProtKB-EC"/>
</dbReference>
<keyword evidence="7" id="KW-0443">Lipid metabolism</keyword>
<keyword evidence="2 7" id="KW-0436">Ligase</keyword>
<keyword evidence="3 7" id="KW-0547">Nucleotide-binding</keyword>
<dbReference type="CDD" id="cd05927">
    <property type="entry name" value="LC-FACS_euk"/>
    <property type="match status" value="1"/>
</dbReference>
<keyword evidence="5 7" id="KW-0067">ATP-binding</keyword>
<evidence type="ECO:0000259" key="8">
    <source>
        <dbReference type="Pfam" id="PF00501"/>
    </source>
</evidence>
<dbReference type="PANTHER" id="PTHR43272:SF33">
    <property type="entry name" value="AMP-BINDING DOMAIN-CONTAINING PROTEIN-RELATED"/>
    <property type="match status" value="1"/>
</dbReference>
<comment type="function">
    <text evidence="7">Catalyzes the conversion of long-chain fatty acids to their active form acyl-CoAs for both synthesis of cellular lipids, and degradation via beta-oxidation.</text>
</comment>
<dbReference type="GO" id="GO:0005524">
    <property type="term" value="F:ATP binding"/>
    <property type="evidence" value="ECO:0007669"/>
    <property type="project" value="UniProtKB-KW"/>
</dbReference>
<dbReference type="PROSITE" id="PS00455">
    <property type="entry name" value="AMP_BINDING"/>
    <property type="match status" value="1"/>
</dbReference>
<evidence type="ECO:0000256" key="4">
    <source>
        <dbReference type="ARBA" id="ARBA00022832"/>
    </source>
</evidence>
<comment type="catalytic activity">
    <reaction evidence="7">
        <text>a long-chain fatty acid + ATP + CoA = a long-chain fatty acyl-CoA + AMP + diphosphate</text>
        <dbReference type="Rhea" id="RHEA:15421"/>
        <dbReference type="ChEBI" id="CHEBI:30616"/>
        <dbReference type="ChEBI" id="CHEBI:33019"/>
        <dbReference type="ChEBI" id="CHEBI:57287"/>
        <dbReference type="ChEBI" id="CHEBI:57560"/>
        <dbReference type="ChEBI" id="CHEBI:83139"/>
        <dbReference type="ChEBI" id="CHEBI:456215"/>
        <dbReference type="EC" id="6.2.1.3"/>
    </reaction>
</comment>
<dbReference type="GO" id="GO:0016020">
    <property type="term" value="C:membrane"/>
    <property type="evidence" value="ECO:0007669"/>
    <property type="project" value="TreeGrafter"/>
</dbReference>
<evidence type="ECO:0000313" key="9">
    <source>
        <dbReference type="EMBL" id="NDV30168.1"/>
    </source>
</evidence>
<dbReference type="Gene3D" id="3.40.50.12780">
    <property type="entry name" value="N-terminal domain of ligase-like"/>
    <property type="match status" value="1"/>
</dbReference>
<feature type="domain" description="AMP-dependent synthetase/ligase" evidence="8">
    <location>
        <begin position="20"/>
        <end position="426"/>
    </location>
</feature>
<comment type="similarity">
    <text evidence="1 7">Belongs to the ATP-dependent AMP-binding enzyme family.</text>
</comment>
<evidence type="ECO:0000256" key="5">
    <source>
        <dbReference type="ARBA" id="ARBA00022840"/>
    </source>
</evidence>
<evidence type="ECO:0000256" key="7">
    <source>
        <dbReference type="RuleBase" id="RU369030"/>
    </source>
</evidence>
<evidence type="ECO:0000256" key="2">
    <source>
        <dbReference type="ARBA" id="ARBA00022598"/>
    </source>
</evidence>
<dbReference type="AlphaFoldDB" id="A0A6B2KZY9"/>
<evidence type="ECO:0000256" key="3">
    <source>
        <dbReference type="ARBA" id="ARBA00022741"/>
    </source>
</evidence>
<evidence type="ECO:0000256" key="6">
    <source>
        <dbReference type="ARBA" id="ARBA00026121"/>
    </source>
</evidence>
<organism evidence="9">
    <name type="scientific">Arcella intermedia</name>
    <dbReference type="NCBI Taxonomy" id="1963864"/>
    <lineage>
        <taxon>Eukaryota</taxon>
        <taxon>Amoebozoa</taxon>
        <taxon>Tubulinea</taxon>
        <taxon>Elardia</taxon>
        <taxon>Arcellinida</taxon>
        <taxon>Sphaerothecina</taxon>
        <taxon>Arcellidae</taxon>
        <taxon>Arcella</taxon>
    </lineage>
</organism>
<dbReference type="GO" id="GO:0005783">
    <property type="term" value="C:endoplasmic reticulum"/>
    <property type="evidence" value="ECO:0007669"/>
    <property type="project" value="TreeGrafter"/>
</dbReference>